<gene>
    <name evidence="1" type="ORF">DPMN_093566</name>
</gene>
<reference evidence="1" key="2">
    <citation type="submission" date="2020-11" db="EMBL/GenBank/DDBJ databases">
        <authorList>
            <person name="McCartney M.A."/>
            <person name="Auch B."/>
            <person name="Kono T."/>
            <person name="Mallez S."/>
            <person name="Becker A."/>
            <person name="Gohl D.M."/>
            <person name="Silverstein K.A.T."/>
            <person name="Koren S."/>
            <person name="Bechman K.B."/>
            <person name="Herman A."/>
            <person name="Abrahante J.E."/>
            <person name="Garbe J."/>
        </authorList>
    </citation>
    <scope>NUCLEOTIDE SEQUENCE</scope>
    <source>
        <strain evidence="1">Duluth1</strain>
        <tissue evidence="1">Whole animal</tissue>
    </source>
</reference>
<proteinExistence type="predicted"/>
<comment type="caution">
    <text evidence="1">The sequence shown here is derived from an EMBL/GenBank/DDBJ whole genome shotgun (WGS) entry which is preliminary data.</text>
</comment>
<sequence length="73" mass="8072">MNLMPYAASIASDQPMHTRSLVGSCLSTIKSRKNRRTWKLLSTMSECAGRSGATYAGSIGLKTNFRTTRLNFK</sequence>
<dbReference type="EMBL" id="JAIWYP010000003">
    <property type="protein sequence ID" value="KAH3851087.1"/>
    <property type="molecule type" value="Genomic_DNA"/>
</dbReference>
<name>A0A9D4R208_DREPO</name>
<dbReference type="AlphaFoldDB" id="A0A9D4R208"/>
<protein>
    <submittedName>
        <fullName evidence="1">Uncharacterized protein</fullName>
    </submittedName>
</protein>
<reference evidence="1" key="1">
    <citation type="journal article" date="2019" name="bioRxiv">
        <title>The Genome of the Zebra Mussel, Dreissena polymorpha: A Resource for Invasive Species Research.</title>
        <authorList>
            <person name="McCartney M.A."/>
            <person name="Auch B."/>
            <person name="Kono T."/>
            <person name="Mallez S."/>
            <person name="Zhang Y."/>
            <person name="Obille A."/>
            <person name="Becker A."/>
            <person name="Abrahante J.E."/>
            <person name="Garbe J."/>
            <person name="Badalamenti J.P."/>
            <person name="Herman A."/>
            <person name="Mangelson H."/>
            <person name="Liachko I."/>
            <person name="Sullivan S."/>
            <person name="Sone E.D."/>
            <person name="Koren S."/>
            <person name="Silverstein K.A.T."/>
            <person name="Beckman K.B."/>
            <person name="Gohl D.M."/>
        </authorList>
    </citation>
    <scope>NUCLEOTIDE SEQUENCE</scope>
    <source>
        <strain evidence="1">Duluth1</strain>
        <tissue evidence="1">Whole animal</tissue>
    </source>
</reference>
<evidence type="ECO:0000313" key="2">
    <source>
        <dbReference type="Proteomes" id="UP000828390"/>
    </source>
</evidence>
<organism evidence="1 2">
    <name type="scientific">Dreissena polymorpha</name>
    <name type="common">Zebra mussel</name>
    <name type="synonym">Mytilus polymorpha</name>
    <dbReference type="NCBI Taxonomy" id="45954"/>
    <lineage>
        <taxon>Eukaryota</taxon>
        <taxon>Metazoa</taxon>
        <taxon>Spiralia</taxon>
        <taxon>Lophotrochozoa</taxon>
        <taxon>Mollusca</taxon>
        <taxon>Bivalvia</taxon>
        <taxon>Autobranchia</taxon>
        <taxon>Heteroconchia</taxon>
        <taxon>Euheterodonta</taxon>
        <taxon>Imparidentia</taxon>
        <taxon>Neoheterodontei</taxon>
        <taxon>Myida</taxon>
        <taxon>Dreissenoidea</taxon>
        <taxon>Dreissenidae</taxon>
        <taxon>Dreissena</taxon>
    </lineage>
</organism>
<keyword evidence="2" id="KW-1185">Reference proteome</keyword>
<evidence type="ECO:0000313" key="1">
    <source>
        <dbReference type="EMBL" id="KAH3851087.1"/>
    </source>
</evidence>
<dbReference type="Proteomes" id="UP000828390">
    <property type="component" value="Unassembled WGS sequence"/>
</dbReference>
<accession>A0A9D4R208</accession>